<dbReference type="InterPro" id="IPR008928">
    <property type="entry name" value="6-hairpin_glycosidase_sf"/>
</dbReference>
<evidence type="ECO:0000256" key="3">
    <source>
        <dbReference type="PIRSR" id="PIRSR610905-1"/>
    </source>
</evidence>
<organism evidence="5 6">
    <name type="scientific">Blautia liquoris</name>
    <dbReference type="NCBI Taxonomy" id="2779518"/>
    <lineage>
        <taxon>Bacteria</taxon>
        <taxon>Bacillati</taxon>
        <taxon>Bacillota</taxon>
        <taxon>Clostridia</taxon>
        <taxon>Lachnospirales</taxon>
        <taxon>Lachnospiraceae</taxon>
        <taxon>Blautia</taxon>
    </lineage>
</organism>
<dbReference type="AlphaFoldDB" id="A0A7M2RNU2"/>
<dbReference type="EMBL" id="CP063304">
    <property type="protein sequence ID" value="QOV21042.1"/>
    <property type="molecule type" value="Genomic_DNA"/>
</dbReference>
<dbReference type="InterPro" id="IPR052369">
    <property type="entry name" value="UG_Glycosaminoglycan_Hydrolase"/>
</dbReference>
<dbReference type="InterPro" id="IPR010905">
    <property type="entry name" value="Glyco_hydro_88"/>
</dbReference>
<dbReference type="Proteomes" id="UP000593601">
    <property type="component" value="Chromosome"/>
</dbReference>
<evidence type="ECO:0000256" key="1">
    <source>
        <dbReference type="ARBA" id="ARBA00022801"/>
    </source>
</evidence>
<accession>A0A7M2RNU2</accession>
<feature type="active site" description="Proton donor" evidence="3">
    <location>
        <position position="134"/>
    </location>
</feature>
<dbReference type="GO" id="GO:0052757">
    <property type="term" value="F:chondroitin hydrolase activity"/>
    <property type="evidence" value="ECO:0007669"/>
    <property type="project" value="TreeGrafter"/>
</dbReference>
<feature type="binding site" evidence="4">
    <location>
        <position position="321"/>
    </location>
    <ligand>
        <name>substrate</name>
    </ligand>
</feature>
<feature type="binding site" evidence="4">
    <location>
        <position position="134"/>
    </location>
    <ligand>
        <name>substrate</name>
    </ligand>
</feature>
<keyword evidence="1 5" id="KW-0378">Hydrolase</keyword>
<feature type="binding site" evidence="4">
    <location>
        <position position="206"/>
    </location>
    <ligand>
        <name>substrate</name>
    </ligand>
</feature>
<dbReference type="Pfam" id="PF07470">
    <property type="entry name" value="Glyco_hydro_88"/>
    <property type="match status" value="1"/>
</dbReference>
<protein>
    <submittedName>
        <fullName evidence="5">Glycoside hydrolase family 88 protein</fullName>
    </submittedName>
</protein>
<evidence type="ECO:0000313" key="5">
    <source>
        <dbReference type="EMBL" id="QOV21042.1"/>
    </source>
</evidence>
<feature type="binding site" evidence="4">
    <location>
        <position position="77"/>
    </location>
    <ligand>
        <name>substrate</name>
    </ligand>
</feature>
<keyword evidence="6" id="KW-1185">Reference proteome</keyword>
<name>A0A7M2RNU2_9FIRM</name>
<dbReference type="KEGG" id="bliq:INP51_11930"/>
<reference evidence="5 6" key="1">
    <citation type="submission" date="2020-10" db="EMBL/GenBank/DDBJ databases">
        <title>Blautia liquoris sp.nov., isolated from the mud in a fermentation cellar used for the production of Chinese strong-flavoured liquor.</title>
        <authorList>
            <person name="Lu L."/>
        </authorList>
    </citation>
    <scope>NUCLEOTIDE SEQUENCE [LARGE SCALE GENOMIC DNA]</scope>
    <source>
        <strain evidence="5 6">LZLJ-3</strain>
    </source>
</reference>
<evidence type="ECO:0000313" key="6">
    <source>
        <dbReference type="Proteomes" id="UP000593601"/>
    </source>
</evidence>
<dbReference type="InterPro" id="IPR012341">
    <property type="entry name" value="6hp_glycosidase-like_sf"/>
</dbReference>
<evidence type="ECO:0000256" key="2">
    <source>
        <dbReference type="ARBA" id="ARBA00038358"/>
    </source>
</evidence>
<feature type="active site" description="Nucleophile" evidence="3">
    <location>
        <position position="77"/>
    </location>
</feature>
<proteinExistence type="inferred from homology"/>
<evidence type="ECO:0000256" key="4">
    <source>
        <dbReference type="PIRSR" id="PIRSR610905-2"/>
    </source>
</evidence>
<dbReference type="PANTHER" id="PTHR36845:SF1">
    <property type="entry name" value="HYDROLASE, PUTATIVE (AFU_ORTHOLOGUE AFUA_7G05090)-RELATED"/>
    <property type="match status" value="1"/>
</dbReference>
<dbReference type="SUPFAM" id="SSF48208">
    <property type="entry name" value="Six-hairpin glycosidases"/>
    <property type="match status" value="1"/>
</dbReference>
<feature type="binding site" evidence="4">
    <location>
        <position position="210"/>
    </location>
    <ligand>
        <name>substrate</name>
    </ligand>
</feature>
<dbReference type="PANTHER" id="PTHR36845">
    <property type="entry name" value="HYDROLASE, PUTATIVE (AFU_ORTHOLOGUE AFUA_7G05090)-RELATED"/>
    <property type="match status" value="1"/>
</dbReference>
<dbReference type="GO" id="GO:0000272">
    <property type="term" value="P:polysaccharide catabolic process"/>
    <property type="evidence" value="ECO:0007669"/>
    <property type="project" value="TreeGrafter"/>
</dbReference>
<comment type="similarity">
    <text evidence="2">Belongs to the glycosyl hydrolase 88 family.</text>
</comment>
<dbReference type="Gene3D" id="1.50.10.10">
    <property type="match status" value="1"/>
</dbReference>
<sequence length="354" mass="40444">MRAMMERNRGKIPYIAVDGVYDDMAKDKIFWWTNGFYAGELWQFYYLTGDDSFREDAVSIEEMLDKAFADFQGLHHDVGFMWMLTSVADYKTTKDERSKVRALHAAALLAGRFNLRGEFLRSWNRDNSGWVIIDSMMNIPILYWASETVKDPRFSQIANAHADSVLEYLVRKDGSVGHIACFDPNTGEFQKLLAGQGYSADSSWSRGQAWAIYGFALAYRHTQKSEYLMAAKNIANYFIACVSRTDFLPLVDFRAPAYPKKWDMSAGTCAACGLMEIADHVDSCEKNLYRDSAVKMLRAIEHAYADWNPDTDGIIGYSSHSYHNSEETHVSMIYGDYFFIEALLRLKGDVLTIW</sequence>
<gene>
    <name evidence="5" type="ORF">INP51_11930</name>
</gene>